<accession>A0A0R1SKT1</accession>
<reference evidence="1 2" key="1">
    <citation type="journal article" date="2015" name="Genome Announc.">
        <title>Expanding the biotechnology potential of lactobacilli through comparative genomics of 213 strains and associated genera.</title>
        <authorList>
            <person name="Sun Z."/>
            <person name="Harris H.M."/>
            <person name="McCann A."/>
            <person name="Guo C."/>
            <person name="Argimon S."/>
            <person name="Zhang W."/>
            <person name="Yang X."/>
            <person name="Jeffery I.B."/>
            <person name="Cooney J.C."/>
            <person name="Kagawa T.F."/>
            <person name="Liu W."/>
            <person name="Song Y."/>
            <person name="Salvetti E."/>
            <person name="Wrobel A."/>
            <person name="Rasinkangas P."/>
            <person name="Parkhill J."/>
            <person name="Rea M.C."/>
            <person name="O'Sullivan O."/>
            <person name="Ritari J."/>
            <person name="Douillard F.P."/>
            <person name="Paul Ross R."/>
            <person name="Yang R."/>
            <person name="Briner A.E."/>
            <person name="Felis G.E."/>
            <person name="de Vos W.M."/>
            <person name="Barrangou R."/>
            <person name="Klaenhammer T.R."/>
            <person name="Caufield P.W."/>
            <person name="Cui Y."/>
            <person name="Zhang H."/>
            <person name="O'Toole P.W."/>
        </authorList>
    </citation>
    <scope>NUCLEOTIDE SEQUENCE [LARGE SCALE GENOMIC DNA]</scope>
    <source>
        <strain evidence="1 2">DSM 14421</strain>
    </source>
</reference>
<dbReference type="PATRIC" id="fig|1423739.3.peg.2802"/>
<dbReference type="RefSeq" id="WP_057864281.1">
    <property type="nucleotide sequence ID" value="NZ_AZEY01000034.1"/>
</dbReference>
<evidence type="ECO:0000313" key="1">
    <source>
        <dbReference type="EMBL" id="KRL67106.1"/>
    </source>
</evidence>
<dbReference type="Proteomes" id="UP000052013">
    <property type="component" value="Unassembled WGS sequence"/>
</dbReference>
<dbReference type="STRING" id="1423739.FC85_GL002701"/>
<name>A0A0R1SKT1_9LACO</name>
<dbReference type="AlphaFoldDB" id="A0A0R1SKT1"/>
<gene>
    <name evidence="1" type="ORF">FC85_GL002701</name>
</gene>
<comment type="caution">
    <text evidence="1">The sequence shown here is derived from an EMBL/GenBank/DDBJ whole genome shotgun (WGS) entry which is preliminary data.</text>
</comment>
<organism evidence="1 2">
    <name type="scientific">Lentilactobacillus diolivorans DSM 14421</name>
    <dbReference type="NCBI Taxonomy" id="1423739"/>
    <lineage>
        <taxon>Bacteria</taxon>
        <taxon>Bacillati</taxon>
        <taxon>Bacillota</taxon>
        <taxon>Bacilli</taxon>
        <taxon>Lactobacillales</taxon>
        <taxon>Lactobacillaceae</taxon>
        <taxon>Lentilactobacillus</taxon>
    </lineage>
</organism>
<evidence type="ECO:0000313" key="2">
    <source>
        <dbReference type="Proteomes" id="UP000052013"/>
    </source>
</evidence>
<dbReference type="EMBL" id="AZEY01000034">
    <property type="protein sequence ID" value="KRL67106.1"/>
    <property type="molecule type" value="Genomic_DNA"/>
</dbReference>
<protein>
    <submittedName>
        <fullName evidence="1">Uncharacterized protein</fullName>
    </submittedName>
</protein>
<sequence>MPATWGKNTLTNQALTMMNQALGISAITFTKAVTITDDITGDSVSQLQALTSVNYKQSRTPKAIATQDNKSRLGVTIDNSDVNEDYIYYGVGLYAKQNSTNQEVLFSVIPLTAGATMIAKENNATTASIYLDLYTDIVRGTQVTIMVSNSGTLSREDVQQMISESIGNALNYPNETASIGTDFNAILDISITRIINDTTVVNAPSGFSGIGYLTTIGSGDKTVPIMQTLDDTINNIRSTRYFNSTTNVWSEWNAYAKTIDVNQQLDKKVNVNDTVNWQKQKITADDGSVLVNVPSGDLSNVISNLTIGFYTLYCATAVINSPSIKALRGFIHITWYGSAGHNVGGGTLIDEDGIAYTVTAVQGVVAYKSLADDLKVAHLSGANNFETVPTVDKNPLLLANSLPSDLARTGQDTNFTGKLQKSGIDVATVNQLPVADDSGWVAFPSNSNLYLNAYYKIFNGVLYTMGTAEPKNTNGTTEKIINVQSIISYRGYNSLSNDIQYHQNYQNSNGSEYYLDFNNSYSEEITVGFGAGVDDVIGINLTIPIHEK</sequence>
<proteinExistence type="predicted"/>